<comment type="cofactor">
    <cofactor evidence="1 9">
        <name>Zn(2+)</name>
        <dbReference type="ChEBI" id="CHEBI:29105"/>
    </cofactor>
</comment>
<dbReference type="SUPFAM" id="SSF51735">
    <property type="entry name" value="NAD(P)-binding Rossmann-fold domains"/>
    <property type="match status" value="1"/>
</dbReference>
<comment type="catalytic activity">
    <reaction evidence="8">
        <text>a primary alcohol + NAD(+) = an aldehyde + NADH + H(+)</text>
        <dbReference type="Rhea" id="RHEA:10736"/>
        <dbReference type="ChEBI" id="CHEBI:15378"/>
        <dbReference type="ChEBI" id="CHEBI:15734"/>
        <dbReference type="ChEBI" id="CHEBI:17478"/>
        <dbReference type="ChEBI" id="CHEBI:57540"/>
        <dbReference type="ChEBI" id="CHEBI:57945"/>
        <dbReference type="EC" id="1.1.1.1"/>
    </reaction>
</comment>
<accession>A0ABN1YWR6</accession>
<dbReference type="Gene3D" id="3.90.180.10">
    <property type="entry name" value="Medium-chain alcohol dehydrogenases, catalytic domain"/>
    <property type="match status" value="2"/>
</dbReference>
<proteinExistence type="inferred from homology"/>
<dbReference type="InterPro" id="IPR036291">
    <property type="entry name" value="NAD(P)-bd_dom_sf"/>
</dbReference>
<evidence type="ECO:0000313" key="11">
    <source>
        <dbReference type="EMBL" id="GAA1424372.1"/>
    </source>
</evidence>
<gene>
    <name evidence="11" type="primary">adhP</name>
    <name evidence="11" type="ORF">GCM10009640_20460</name>
</gene>
<evidence type="ECO:0000256" key="9">
    <source>
        <dbReference type="RuleBase" id="RU361277"/>
    </source>
</evidence>
<keyword evidence="4 9" id="KW-0479">Metal-binding</keyword>
<reference evidence="11 12" key="1">
    <citation type="journal article" date="2019" name="Int. J. Syst. Evol. Microbiol.">
        <title>The Global Catalogue of Microorganisms (GCM) 10K type strain sequencing project: providing services to taxonomists for standard genome sequencing and annotation.</title>
        <authorList>
            <consortium name="The Broad Institute Genomics Platform"/>
            <consortium name="The Broad Institute Genome Sequencing Center for Infectious Disease"/>
            <person name="Wu L."/>
            <person name="Ma J."/>
        </authorList>
    </citation>
    <scope>NUCLEOTIDE SEQUENCE [LARGE SCALE GENOMIC DNA]</scope>
    <source>
        <strain evidence="11 12">JCM 12398</strain>
    </source>
</reference>
<evidence type="ECO:0000259" key="10">
    <source>
        <dbReference type="SMART" id="SM00829"/>
    </source>
</evidence>
<dbReference type="InterPro" id="IPR013149">
    <property type="entry name" value="ADH-like_C"/>
</dbReference>
<comment type="similarity">
    <text evidence="2 9">Belongs to the zinc-containing alcohol dehydrogenase family.</text>
</comment>
<dbReference type="Proteomes" id="UP001501266">
    <property type="component" value="Unassembled WGS sequence"/>
</dbReference>
<keyword evidence="6" id="KW-0560">Oxidoreductase</keyword>
<comment type="catalytic activity">
    <reaction evidence="7">
        <text>a secondary alcohol + NAD(+) = a ketone + NADH + H(+)</text>
        <dbReference type="Rhea" id="RHEA:10740"/>
        <dbReference type="ChEBI" id="CHEBI:15378"/>
        <dbReference type="ChEBI" id="CHEBI:17087"/>
        <dbReference type="ChEBI" id="CHEBI:35681"/>
        <dbReference type="ChEBI" id="CHEBI:57540"/>
        <dbReference type="ChEBI" id="CHEBI:57945"/>
        <dbReference type="EC" id="1.1.1.1"/>
    </reaction>
</comment>
<evidence type="ECO:0000256" key="8">
    <source>
        <dbReference type="ARBA" id="ARBA00049243"/>
    </source>
</evidence>
<dbReference type="InterPro" id="IPR011032">
    <property type="entry name" value="GroES-like_sf"/>
</dbReference>
<dbReference type="EC" id="1.1.1.1" evidence="3"/>
<evidence type="ECO:0000256" key="6">
    <source>
        <dbReference type="ARBA" id="ARBA00023002"/>
    </source>
</evidence>
<evidence type="ECO:0000256" key="5">
    <source>
        <dbReference type="ARBA" id="ARBA00022833"/>
    </source>
</evidence>
<sequence length="314" mass="32512">MKAWILDAVHTPLRLADAEVPQPGPGQVAIKVRATGLCHSDVGYMEGVIPFSTDLPLILGHEAAGTISALGEGVSGWQIGDPVVGAIHSTDAPGVTHDGAYAEYILVTASLLVKLPEGIDWGQAAAATDAGVTSYTGVVVHGQVKAGDRVGIIGLGGLGMTGARIAVLKGATVYGVEPKESSWDAAREQGVTEVFKDVSELEGMDLDVIVDFAGFGTTTTGALKAVKSGGRVSQVGLGKTEFTFNSYELIAKAITLQGSTPQGKPEHLQEVIDMVASGDLVIRAEELGFDEIPDGLARLARGEVVGRLYATLPE</sequence>
<dbReference type="InterPro" id="IPR020843">
    <property type="entry name" value="ER"/>
</dbReference>
<evidence type="ECO:0000256" key="7">
    <source>
        <dbReference type="ARBA" id="ARBA00049164"/>
    </source>
</evidence>
<protein>
    <recommendedName>
        <fullName evidence="3">alcohol dehydrogenase</fullName>
        <ecNumber evidence="3">1.1.1.1</ecNumber>
    </recommendedName>
</protein>
<dbReference type="PANTHER" id="PTHR42940">
    <property type="entry name" value="ALCOHOL DEHYDROGENASE 1-RELATED"/>
    <property type="match status" value="1"/>
</dbReference>
<dbReference type="EMBL" id="BAAAKK010000005">
    <property type="protein sequence ID" value="GAA1424372.1"/>
    <property type="molecule type" value="Genomic_DNA"/>
</dbReference>
<dbReference type="Pfam" id="PF08240">
    <property type="entry name" value="ADH_N"/>
    <property type="match status" value="1"/>
</dbReference>
<evidence type="ECO:0000256" key="3">
    <source>
        <dbReference type="ARBA" id="ARBA00013190"/>
    </source>
</evidence>
<dbReference type="Pfam" id="PF00107">
    <property type="entry name" value="ADH_zinc_N"/>
    <property type="match status" value="1"/>
</dbReference>
<dbReference type="InterPro" id="IPR013154">
    <property type="entry name" value="ADH-like_N"/>
</dbReference>
<feature type="domain" description="Enoyl reductase (ER)" evidence="10">
    <location>
        <begin position="8"/>
        <end position="310"/>
    </location>
</feature>
<dbReference type="PANTHER" id="PTHR42940:SF8">
    <property type="entry name" value="VACUOLAR PROTEIN SORTING-ASSOCIATED PROTEIN 11"/>
    <property type="match status" value="1"/>
</dbReference>
<dbReference type="SUPFAM" id="SSF50129">
    <property type="entry name" value="GroES-like"/>
    <property type="match status" value="1"/>
</dbReference>
<name>A0ABN1YWR6_9MICO</name>
<keyword evidence="12" id="KW-1185">Reference proteome</keyword>
<dbReference type="InterPro" id="IPR002328">
    <property type="entry name" value="ADH_Zn_CS"/>
</dbReference>
<evidence type="ECO:0000256" key="1">
    <source>
        <dbReference type="ARBA" id="ARBA00001947"/>
    </source>
</evidence>
<keyword evidence="5 9" id="KW-0862">Zinc</keyword>
<dbReference type="Gene3D" id="3.40.50.720">
    <property type="entry name" value="NAD(P)-binding Rossmann-like Domain"/>
    <property type="match status" value="1"/>
</dbReference>
<organism evidence="11 12">
    <name type="scientific">Agrococcus citreus</name>
    <dbReference type="NCBI Taxonomy" id="84643"/>
    <lineage>
        <taxon>Bacteria</taxon>
        <taxon>Bacillati</taxon>
        <taxon>Actinomycetota</taxon>
        <taxon>Actinomycetes</taxon>
        <taxon>Micrococcales</taxon>
        <taxon>Microbacteriaceae</taxon>
        <taxon>Agrococcus</taxon>
    </lineage>
</organism>
<dbReference type="SMART" id="SM00829">
    <property type="entry name" value="PKS_ER"/>
    <property type="match status" value="1"/>
</dbReference>
<comment type="caution">
    <text evidence="11">The sequence shown here is derived from an EMBL/GenBank/DDBJ whole genome shotgun (WGS) entry which is preliminary data.</text>
</comment>
<evidence type="ECO:0000256" key="2">
    <source>
        <dbReference type="ARBA" id="ARBA00008072"/>
    </source>
</evidence>
<evidence type="ECO:0000256" key="4">
    <source>
        <dbReference type="ARBA" id="ARBA00022723"/>
    </source>
</evidence>
<dbReference type="CDD" id="cd08254">
    <property type="entry name" value="hydroxyacyl_CoA_DH"/>
    <property type="match status" value="1"/>
</dbReference>
<evidence type="ECO:0000313" key="12">
    <source>
        <dbReference type="Proteomes" id="UP001501266"/>
    </source>
</evidence>
<dbReference type="PROSITE" id="PS00059">
    <property type="entry name" value="ADH_ZINC"/>
    <property type="match status" value="1"/>
</dbReference>